<evidence type="ECO:0000256" key="2">
    <source>
        <dbReference type="ARBA" id="ARBA00022448"/>
    </source>
</evidence>
<accession>A0ABU3DN70</accession>
<evidence type="ECO:0000256" key="5">
    <source>
        <dbReference type="ARBA" id="ARBA00023136"/>
    </source>
</evidence>
<evidence type="ECO:0000256" key="4">
    <source>
        <dbReference type="ARBA" id="ARBA00022692"/>
    </source>
</evidence>
<sequence>MKKTTKGLASKKDHENHALSRAGKVLLVFVFLLFVCNNTFAFKELPQENTVTGTVTDANGIPLPAVNVIEKGTTNGTQTDFDGNYSLNVSSSEAVLVFSFVGMAEYEQVVGTSSEIDIVLEADAAALEEVVVVGYGTQRKSTMTGSVSTLSGSDVAENPVANISQSLAGRMAGVSMRPNGGQPGMDSPQIQIRGIGTTGSSAPLIVVDGIIRDNIAQIDPNSIESMSVLKDAAAVAPYGLGGANGVVLITTKKGKSGAPQLTLNAYYGIQTPTYDYYDDLLNSQQYMRLRNEAFLNENNGQVPEGSQLPFDPDVISNYNQLRAEDPDRYPQSNPTEYTSMTAPMQNYNIQLSGGSENTRYYAGIGYFDQGGYFDPMSYNRYNYNMNLQSQVTSTTEVSLSVIGSIEKTESVDPEETASGLFRSGFKFIPIRNIYYSNGLWGEFAGRSPVAILQSGGYARNNNNTLLTSISVDQKLSFLEGLSFTGKFSYDPNQRTIKNWHRPFYFYSQNLNTDPYEYAEEISANEGNAVSYTYLEQEYIKNETFTYQAMLNYQNTFGLHDVSGLLVAEARNNTYETFNARRNNFAVNVDELGMGSSDRNDYDNYGTSETGSQIGYVYRFTYAYNDRYLFEATGRYDGHYFFAPGKRYGYFPAFAAGWRISEESFMNDIDYIQNLKLRGSWGKSGNLAGSAFQYQQGYSIYGNAYAFGPGRMVQGSYVPLEANPNLTWEIATKFDIGLDASLWNRLLTLEVDYFSERRTGMLLPPAVSVPAEYGLDLSEENAGVMESHGFEFVIGSNYTFENGLLLGIDGNFSYSTNEMVEVFETAATFDNPNRRRTGRAFDTPFGYKSLGLFTTSDDVNNDGIINSADGYEITQFGDLHPGDIRYADLSGPEGVPDGVIDAHDETVIGNPAYPGITYGLTTNASWKGFDMSLFFQGSAMMSFDLNQSFHTLPFANNSSNTTTEYYNNRWTPETENARYPRATQSPYANNTQTSDFWMVDSKFVRLKTAQLGYTLPVSLTETLGIQSARFYVTGQNLFTISELDFIDPEAGFSNQNGDDIDRETAYPNSKVYTFGFDINF</sequence>
<dbReference type="InterPro" id="IPR023997">
    <property type="entry name" value="TonB-dep_OMP_SusC/RagA_CS"/>
</dbReference>
<evidence type="ECO:0000256" key="7">
    <source>
        <dbReference type="PROSITE-ProRule" id="PRU01360"/>
    </source>
</evidence>
<gene>
    <name evidence="9" type="ORF">RM541_01260</name>
</gene>
<dbReference type="InterPro" id="IPR012910">
    <property type="entry name" value="Plug_dom"/>
</dbReference>
<dbReference type="SUPFAM" id="SSF49464">
    <property type="entry name" value="Carboxypeptidase regulatory domain-like"/>
    <property type="match status" value="1"/>
</dbReference>
<keyword evidence="3 7" id="KW-1134">Transmembrane beta strand</keyword>
<keyword evidence="6 7" id="KW-0998">Cell outer membrane</keyword>
<dbReference type="InterPro" id="IPR023996">
    <property type="entry name" value="TonB-dep_OMP_SusC/RagA"/>
</dbReference>
<reference evidence="9 10" key="1">
    <citation type="submission" date="2023-09" db="EMBL/GenBank/DDBJ databases">
        <authorList>
            <person name="Rey-Velasco X."/>
        </authorList>
    </citation>
    <scope>NUCLEOTIDE SEQUENCE [LARGE SCALE GENOMIC DNA]</scope>
    <source>
        <strain evidence="9 10">F225</strain>
    </source>
</reference>
<dbReference type="InterPro" id="IPR036942">
    <property type="entry name" value="Beta-barrel_TonB_sf"/>
</dbReference>
<dbReference type="Proteomes" id="UP001253848">
    <property type="component" value="Unassembled WGS sequence"/>
</dbReference>
<dbReference type="Pfam" id="PF13715">
    <property type="entry name" value="CarbopepD_reg_2"/>
    <property type="match status" value="1"/>
</dbReference>
<dbReference type="Gene3D" id="2.60.40.1120">
    <property type="entry name" value="Carboxypeptidase-like, regulatory domain"/>
    <property type="match status" value="1"/>
</dbReference>
<organism evidence="9 10">
    <name type="scientific">Autumnicola psychrophila</name>
    <dbReference type="NCBI Taxonomy" id="3075592"/>
    <lineage>
        <taxon>Bacteria</taxon>
        <taxon>Pseudomonadati</taxon>
        <taxon>Bacteroidota</taxon>
        <taxon>Flavobacteriia</taxon>
        <taxon>Flavobacteriales</taxon>
        <taxon>Flavobacteriaceae</taxon>
        <taxon>Autumnicola</taxon>
    </lineage>
</organism>
<dbReference type="NCBIfam" id="TIGR04057">
    <property type="entry name" value="SusC_RagA_signa"/>
    <property type="match status" value="1"/>
</dbReference>
<dbReference type="NCBIfam" id="TIGR04056">
    <property type="entry name" value="OMP_RagA_SusC"/>
    <property type="match status" value="1"/>
</dbReference>
<keyword evidence="4 7" id="KW-0812">Transmembrane</keyword>
<keyword evidence="5 7" id="KW-0472">Membrane</keyword>
<evidence type="ECO:0000256" key="3">
    <source>
        <dbReference type="ARBA" id="ARBA00022452"/>
    </source>
</evidence>
<dbReference type="RefSeq" id="WP_311498414.1">
    <property type="nucleotide sequence ID" value="NZ_JAVRHN010000001.1"/>
</dbReference>
<keyword evidence="2 7" id="KW-0813">Transport</keyword>
<name>A0ABU3DN70_9FLAO</name>
<dbReference type="Gene3D" id="2.170.130.10">
    <property type="entry name" value="TonB-dependent receptor, plug domain"/>
    <property type="match status" value="1"/>
</dbReference>
<dbReference type="InterPro" id="IPR037066">
    <property type="entry name" value="Plug_dom_sf"/>
</dbReference>
<dbReference type="Gene3D" id="2.40.170.20">
    <property type="entry name" value="TonB-dependent receptor, beta-barrel domain"/>
    <property type="match status" value="1"/>
</dbReference>
<evidence type="ECO:0000313" key="10">
    <source>
        <dbReference type="Proteomes" id="UP001253848"/>
    </source>
</evidence>
<comment type="similarity">
    <text evidence="7">Belongs to the TonB-dependent receptor family.</text>
</comment>
<dbReference type="EMBL" id="JAVRHN010000001">
    <property type="protein sequence ID" value="MDT0684974.1"/>
    <property type="molecule type" value="Genomic_DNA"/>
</dbReference>
<evidence type="ECO:0000256" key="6">
    <source>
        <dbReference type="ARBA" id="ARBA00023237"/>
    </source>
</evidence>
<evidence type="ECO:0000259" key="8">
    <source>
        <dbReference type="Pfam" id="PF07715"/>
    </source>
</evidence>
<evidence type="ECO:0000256" key="1">
    <source>
        <dbReference type="ARBA" id="ARBA00004571"/>
    </source>
</evidence>
<dbReference type="PROSITE" id="PS52016">
    <property type="entry name" value="TONB_DEPENDENT_REC_3"/>
    <property type="match status" value="1"/>
</dbReference>
<comment type="subcellular location">
    <subcellularLocation>
        <location evidence="1 7">Cell outer membrane</location>
        <topology evidence="1 7">Multi-pass membrane protein</topology>
    </subcellularLocation>
</comment>
<comment type="caution">
    <text evidence="9">The sequence shown here is derived from an EMBL/GenBank/DDBJ whole genome shotgun (WGS) entry which is preliminary data.</text>
</comment>
<dbReference type="Pfam" id="PF07715">
    <property type="entry name" value="Plug"/>
    <property type="match status" value="1"/>
</dbReference>
<keyword evidence="10" id="KW-1185">Reference proteome</keyword>
<dbReference type="InterPro" id="IPR039426">
    <property type="entry name" value="TonB-dep_rcpt-like"/>
</dbReference>
<keyword evidence="9" id="KW-0675">Receptor</keyword>
<dbReference type="InterPro" id="IPR008969">
    <property type="entry name" value="CarboxyPept-like_regulatory"/>
</dbReference>
<protein>
    <submittedName>
        <fullName evidence="9">TonB-dependent receptor</fullName>
    </submittedName>
</protein>
<proteinExistence type="inferred from homology"/>
<feature type="domain" description="TonB-dependent receptor plug" evidence="8">
    <location>
        <begin position="140"/>
        <end position="246"/>
    </location>
</feature>
<evidence type="ECO:0000313" key="9">
    <source>
        <dbReference type="EMBL" id="MDT0684974.1"/>
    </source>
</evidence>
<dbReference type="SUPFAM" id="SSF56935">
    <property type="entry name" value="Porins"/>
    <property type="match status" value="1"/>
</dbReference>